<evidence type="ECO:0000256" key="1">
    <source>
        <dbReference type="ARBA" id="ARBA00004196"/>
    </source>
</evidence>
<comment type="subcellular location">
    <subcellularLocation>
        <location evidence="1">Cell envelope</location>
    </subcellularLocation>
</comment>
<accession>A0A1Y1IIR6</accession>
<dbReference type="GO" id="GO:0005886">
    <property type="term" value="C:plasma membrane"/>
    <property type="evidence" value="ECO:0000318"/>
    <property type="project" value="GO_Central"/>
</dbReference>
<dbReference type="EMBL" id="DF237629">
    <property type="protein sequence ID" value="GAQ90750.1"/>
    <property type="molecule type" value="Genomic_DNA"/>
</dbReference>
<keyword evidence="5" id="KW-0812">Transmembrane</keyword>
<keyword evidence="4" id="KW-0325">Glycoprotein</keyword>
<evidence type="ECO:0000256" key="4">
    <source>
        <dbReference type="ARBA" id="ARBA00023180"/>
    </source>
</evidence>
<evidence type="ECO:0000313" key="9">
    <source>
        <dbReference type="Proteomes" id="UP000054558"/>
    </source>
</evidence>
<dbReference type="Proteomes" id="UP000054558">
    <property type="component" value="Unassembled WGS sequence"/>
</dbReference>
<evidence type="ECO:0000259" key="7">
    <source>
        <dbReference type="Pfam" id="PF23598"/>
    </source>
</evidence>
<protein>
    <recommendedName>
        <fullName evidence="7">Disease resistance R13L4/SHOC-2-like LRR domain-containing protein</fullName>
    </recommendedName>
</protein>
<keyword evidence="5" id="KW-0472">Membrane</keyword>
<dbReference type="AlphaFoldDB" id="A0A1Y1IIR6"/>
<dbReference type="InterPro" id="IPR051848">
    <property type="entry name" value="PGIP"/>
</dbReference>
<sequence>MACHRSTRSTALRPQSAFLLAVLIIVLQISSAAAFNVSYLQGCPEYNNVTSLDLWFKQLVGPIPPEIGKCTALVSLNLSVNFAISGQIPPEIGRLSNLRVLKLASLSKLEGPIPPELGNLSQLEELDLSSIYSLSGPIPTELCQLSNLQKLALPNTNLSGPIPDCLSNLPQLKELDLSGAWGLHRSGQTLGLVSRLTNLTSLKLSNASIAEFGQARMLSTLDLTNNRLTGAIPPELSNITTLTSLELSNNQLSGPVPALANMPMLRRMKLDSNNLSGLIPPFGTLSGLNLLNLSSNQLSGMIPSEFSKLRNLGSLDLSYNSLQGPVTPLTNFSRSGLLYLQHNELEGPIPPNFFVGKAGVDLSHNRFSGAIPAEVGKMSTKSTLGLPYLLLDLSSNDLSGSPPLELQQLPLLSQLNLSNNNLSGSFRIGPFVRDGTFSLLLDFSNNGPLAMLPGTNFSGLQIVALPNLTSRDPPLIAPDLRLLQLSGAGATNGNLDLSIVPASCPYVTYSRPVSHITFWGACTSSTGCLVNLVGTGAKLSRSTRKTVCLNRISVFLEGDPPTLQFPLGSPLSPYLNNSRGPYFFNDSRFIDKIDLGPGGVAYTGVGFARVQAGNLCGNPEAKTVVAVAYGVFSGLVLLSSLGWWIAARSGFLMKTGSSSGQNFILTLALYMWGLVSGLLPWADLATDIAVVADIWGVWSAWVVLGAILAPYLISAACIACVWWVDPTPNSIWKARFKWVWFADVTDAYPPTPLGKLPAWRYPLALASLPEAAAAVVVYDVIGFLDRVGFHLRWGADVYTLRPYSDLRAQLELILRSIPQALFQSVLYLLGSSRSTRIYIDQHTFTLSIAVSLLSILVQFNLLLKETLESKLPVATIMRRRFLAANCRPCLMKSAGEAGEEFESVNEKVVP</sequence>
<keyword evidence="6" id="KW-0732">Signal</keyword>
<evidence type="ECO:0000256" key="3">
    <source>
        <dbReference type="ARBA" id="ARBA00022737"/>
    </source>
</evidence>
<dbReference type="PANTHER" id="PTHR48059:SF30">
    <property type="entry name" value="OS06G0587000 PROTEIN"/>
    <property type="match status" value="1"/>
</dbReference>
<dbReference type="Pfam" id="PF23598">
    <property type="entry name" value="LRR_14"/>
    <property type="match status" value="1"/>
</dbReference>
<gene>
    <name evidence="8" type="ORF">KFL_006800050</name>
</gene>
<dbReference type="InterPro" id="IPR055414">
    <property type="entry name" value="LRR_R13L4/SHOC2-like"/>
</dbReference>
<feature type="domain" description="Disease resistance R13L4/SHOC-2-like LRR" evidence="7">
    <location>
        <begin position="60"/>
        <end position="205"/>
    </location>
</feature>
<dbReference type="SUPFAM" id="SSF52058">
    <property type="entry name" value="L domain-like"/>
    <property type="match status" value="2"/>
</dbReference>
<evidence type="ECO:0000256" key="2">
    <source>
        <dbReference type="ARBA" id="ARBA00022614"/>
    </source>
</evidence>
<dbReference type="FunFam" id="3.80.10.10:FF:001678">
    <property type="entry name" value="Calmodulin-binding receptor kinase CaMRLK"/>
    <property type="match status" value="1"/>
</dbReference>
<organism evidence="8 9">
    <name type="scientific">Klebsormidium nitens</name>
    <name type="common">Green alga</name>
    <name type="synonym">Ulothrix nitens</name>
    <dbReference type="NCBI Taxonomy" id="105231"/>
    <lineage>
        <taxon>Eukaryota</taxon>
        <taxon>Viridiplantae</taxon>
        <taxon>Streptophyta</taxon>
        <taxon>Klebsormidiophyceae</taxon>
        <taxon>Klebsormidiales</taxon>
        <taxon>Klebsormidiaceae</taxon>
        <taxon>Klebsormidium</taxon>
    </lineage>
</organism>
<dbReference type="Gene3D" id="3.80.10.10">
    <property type="entry name" value="Ribonuclease Inhibitor"/>
    <property type="match status" value="3"/>
</dbReference>
<keyword evidence="5" id="KW-1133">Transmembrane helix</keyword>
<dbReference type="InterPro" id="IPR001611">
    <property type="entry name" value="Leu-rich_rpt"/>
</dbReference>
<dbReference type="PANTHER" id="PTHR48059">
    <property type="entry name" value="POLYGALACTURONASE INHIBITOR 1"/>
    <property type="match status" value="1"/>
</dbReference>
<name>A0A1Y1IIR6_KLENI</name>
<dbReference type="STRING" id="105231.A0A1Y1IIR6"/>
<dbReference type="InterPro" id="IPR032675">
    <property type="entry name" value="LRR_dom_sf"/>
</dbReference>
<dbReference type="Pfam" id="PF13855">
    <property type="entry name" value="LRR_8"/>
    <property type="match status" value="1"/>
</dbReference>
<reference evidence="8 9" key="1">
    <citation type="journal article" date="2014" name="Nat. Commun.">
        <title>Klebsormidium flaccidum genome reveals primary factors for plant terrestrial adaptation.</title>
        <authorList>
            <person name="Hori K."/>
            <person name="Maruyama F."/>
            <person name="Fujisawa T."/>
            <person name="Togashi T."/>
            <person name="Yamamoto N."/>
            <person name="Seo M."/>
            <person name="Sato S."/>
            <person name="Yamada T."/>
            <person name="Mori H."/>
            <person name="Tajima N."/>
            <person name="Moriyama T."/>
            <person name="Ikeuchi M."/>
            <person name="Watanabe M."/>
            <person name="Wada H."/>
            <person name="Kobayashi K."/>
            <person name="Saito M."/>
            <person name="Masuda T."/>
            <person name="Sasaki-Sekimoto Y."/>
            <person name="Mashiguchi K."/>
            <person name="Awai K."/>
            <person name="Shimojima M."/>
            <person name="Masuda S."/>
            <person name="Iwai M."/>
            <person name="Nobusawa T."/>
            <person name="Narise T."/>
            <person name="Kondo S."/>
            <person name="Saito H."/>
            <person name="Sato R."/>
            <person name="Murakawa M."/>
            <person name="Ihara Y."/>
            <person name="Oshima-Yamada Y."/>
            <person name="Ohtaka K."/>
            <person name="Satoh M."/>
            <person name="Sonobe K."/>
            <person name="Ishii M."/>
            <person name="Ohtani R."/>
            <person name="Kanamori-Sato M."/>
            <person name="Honoki R."/>
            <person name="Miyazaki D."/>
            <person name="Mochizuki H."/>
            <person name="Umetsu J."/>
            <person name="Higashi K."/>
            <person name="Shibata D."/>
            <person name="Kamiya Y."/>
            <person name="Sato N."/>
            <person name="Nakamura Y."/>
            <person name="Tabata S."/>
            <person name="Ida S."/>
            <person name="Kurokawa K."/>
            <person name="Ohta H."/>
        </authorList>
    </citation>
    <scope>NUCLEOTIDE SEQUENCE [LARGE SCALE GENOMIC DNA]</scope>
    <source>
        <strain evidence="8 9">NIES-2285</strain>
    </source>
</reference>
<feature type="chain" id="PRO_5012914564" description="Disease resistance R13L4/SHOC-2-like LRR domain-containing protein" evidence="6">
    <location>
        <begin position="35"/>
        <end position="910"/>
    </location>
</feature>
<proteinExistence type="predicted"/>
<keyword evidence="9" id="KW-1185">Reference proteome</keyword>
<feature type="transmembrane region" description="Helical" evidence="5">
    <location>
        <begin position="663"/>
        <end position="682"/>
    </location>
</feature>
<dbReference type="FunFam" id="3.80.10.10:FF:000041">
    <property type="entry name" value="LRR receptor-like serine/threonine-protein kinase ERECTA"/>
    <property type="match status" value="1"/>
</dbReference>
<dbReference type="PRINTS" id="PR00019">
    <property type="entry name" value="LEURICHRPT"/>
</dbReference>
<keyword evidence="2" id="KW-0433">Leucine-rich repeat</keyword>
<feature type="transmembrane region" description="Helical" evidence="5">
    <location>
        <begin position="842"/>
        <end position="863"/>
    </location>
</feature>
<keyword evidence="3" id="KW-0677">Repeat</keyword>
<dbReference type="Pfam" id="PF00560">
    <property type="entry name" value="LRR_1"/>
    <property type="match status" value="2"/>
</dbReference>
<evidence type="ECO:0000313" key="8">
    <source>
        <dbReference type="EMBL" id="GAQ90750.1"/>
    </source>
</evidence>
<dbReference type="OrthoDB" id="687555at2759"/>
<evidence type="ECO:0000256" key="5">
    <source>
        <dbReference type="SAM" id="Phobius"/>
    </source>
</evidence>
<feature type="signal peptide" evidence="6">
    <location>
        <begin position="1"/>
        <end position="34"/>
    </location>
</feature>
<feature type="transmembrane region" description="Helical" evidence="5">
    <location>
        <begin position="694"/>
        <end position="724"/>
    </location>
</feature>
<feature type="transmembrane region" description="Helical" evidence="5">
    <location>
        <begin position="626"/>
        <end position="651"/>
    </location>
</feature>
<evidence type="ECO:0000256" key="6">
    <source>
        <dbReference type="SAM" id="SignalP"/>
    </source>
</evidence>